<keyword evidence="4" id="KW-1185">Reference proteome</keyword>
<evidence type="ECO:0000313" key="4">
    <source>
        <dbReference type="Proteomes" id="UP000515160"/>
    </source>
</evidence>
<organism evidence="4 5">
    <name type="scientific">Drosophila albomicans</name>
    <name type="common">Fruit fly</name>
    <dbReference type="NCBI Taxonomy" id="7291"/>
    <lineage>
        <taxon>Eukaryota</taxon>
        <taxon>Metazoa</taxon>
        <taxon>Ecdysozoa</taxon>
        <taxon>Arthropoda</taxon>
        <taxon>Hexapoda</taxon>
        <taxon>Insecta</taxon>
        <taxon>Pterygota</taxon>
        <taxon>Neoptera</taxon>
        <taxon>Endopterygota</taxon>
        <taxon>Diptera</taxon>
        <taxon>Brachycera</taxon>
        <taxon>Muscomorpha</taxon>
        <taxon>Ephydroidea</taxon>
        <taxon>Drosophilidae</taxon>
        <taxon>Drosophila</taxon>
    </lineage>
</organism>
<dbReference type="PANTHER" id="PTHR10380">
    <property type="entry name" value="CUTICLE PROTEIN"/>
    <property type="match status" value="1"/>
</dbReference>
<dbReference type="OrthoDB" id="6343684at2759"/>
<proteinExistence type="predicted"/>
<sequence length="120" mass="13112">MFKILLVCALVGLAAAYPGQLDDVNAEVISRSEDIRPDGFNTHLEISNGIKEDRAGDEHGNIRGSFSFDTPEDEPVEISYIADENGYQPTGAVLPTPPPIPVEIQRALEWIAAHPYNGEH</sequence>
<keyword evidence="1" id="KW-0193">Cuticle</keyword>
<dbReference type="PANTHER" id="PTHR10380:SF237">
    <property type="entry name" value="CUTICULAR PROTEIN 65AU, ISOFORM A-RELATED"/>
    <property type="match status" value="1"/>
</dbReference>
<feature type="compositionally biased region" description="Basic and acidic residues" evidence="2">
    <location>
        <begin position="50"/>
        <end position="61"/>
    </location>
</feature>
<name>A0A6P8X4Q2_DROAB</name>
<protein>
    <submittedName>
        <fullName evidence="5">Larval cuticle protein 1-like</fullName>
    </submittedName>
</protein>
<evidence type="ECO:0000256" key="1">
    <source>
        <dbReference type="PROSITE-ProRule" id="PRU00497"/>
    </source>
</evidence>
<dbReference type="GO" id="GO:0008010">
    <property type="term" value="F:structural constituent of chitin-based larval cuticle"/>
    <property type="evidence" value="ECO:0007669"/>
    <property type="project" value="TreeGrafter"/>
</dbReference>
<dbReference type="Pfam" id="PF00379">
    <property type="entry name" value="Chitin_bind_4"/>
    <property type="match status" value="1"/>
</dbReference>
<dbReference type="AlphaFoldDB" id="A0A6P8X4Q2"/>
<evidence type="ECO:0000256" key="3">
    <source>
        <dbReference type="SAM" id="SignalP"/>
    </source>
</evidence>
<dbReference type="PROSITE" id="PS51155">
    <property type="entry name" value="CHIT_BIND_RR_2"/>
    <property type="match status" value="1"/>
</dbReference>
<feature type="signal peptide" evidence="3">
    <location>
        <begin position="1"/>
        <end position="16"/>
    </location>
</feature>
<feature type="region of interest" description="Disordered" evidence="2">
    <location>
        <begin position="49"/>
        <end position="72"/>
    </location>
</feature>
<feature type="chain" id="PRO_5027791308" evidence="3">
    <location>
        <begin position="17"/>
        <end position="120"/>
    </location>
</feature>
<dbReference type="RefSeq" id="XP_034106748.1">
    <property type="nucleotide sequence ID" value="XM_034250857.2"/>
</dbReference>
<gene>
    <name evidence="5" type="primary">LOC117569621</name>
</gene>
<dbReference type="Proteomes" id="UP000515160">
    <property type="component" value="Chromosome 3"/>
</dbReference>
<dbReference type="InterPro" id="IPR000618">
    <property type="entry name" value="Insect_cuticle"/>
</dbReference>
<evidence type="ECO:0000256" key="2">
    <source>
        <dbReference type="SAM" id="MobiDB-lite"/>
    </source>
</evidence>
<keyword evidence="3" id="KW-0732">Signal</keyword>
<dbReference type="GeneID" id="117569621"/>
<evidence type="ECO:0000313" key="5">
    <source>
        <dbReference type="RefSeq" id="XP_034106748.1"/>
    </source>
</evidence>
<dbReference type="InterPro" id="IPR050468">
    <property type="entry name" value="Cuticle_Struct_Prot"/>
</dbReference>
<accession>A0A6P8X4Q2</accession>
<reference evidence="5" key="1">
    <citation type="submission" date="2025-08" db="UniProtKB">
        <authorList>
            <consortium name="RefSeq"/>
        </authorList>
    </citation>
    <scope>IDENTIFICATION</scope>
    <source>
        <strain evidence="5">15112-1751.03</strain>
        <tissue evidence="5">Whole Adult</tissue>
    </source>
</reference>
<dbReference type="GO" id="GO:0062129">
    <property type="term" value="C:chitin-based extracellular matrix"/>
    <property type="evidence" value="ECO:0007669"/>
    <property type="project" value="TreeGrafter"/>
</dbReference>